<dbReference type="Gene3D" id="3.40.50.300">
    <property type="entry name" value="P-loop containing nucleotide triphosphate hydrolases"/>
    <property type="match status" value="1"/>
</dbReference>
<evidence type="ECO:0000256" key="6">
    <source>
        <dbReference type="ARBA" id="ARBA00022777"/>
    </source>
</evidence>
<keyword evidence="7 9" id="KW-0067">ATP-binding</keyword>
<comment type="similarity">
    <text evidence="1 9">Belongs to the guanylate kinase family.</text>
</comment>
<keyword evidence="12" id="KW-1185">Reference proteome</keyword>
<dbReference type="SMART" id="SM00072">
    <property type="entry name" value="GuKc"/>
    <property type="match status" value="1"/>
</dbReference>
<protein>
    <recommendedName>
        <fullName evidence="3 9">Guanylate kinase</fullName>
        <ecNumber evidence="2 9">2.7.4.8</ecNumber>
    </recommendedName>
    <alternativeName>
        <fullName evidence="8 9">GMP kinase</fullName>
    </alternativeName>
</protein>
<dbReference type="CDD" id="cd00071">
    <property type="entry name" value="GMPK"/>
    <property type="match status" value="1"/>
</dbReference>
<evidence type="ECO:0000256" key="2">
    <source>
        <dbReference type="ARBA" id="ARBA00012961"/>
    </source>
</evidence>
<dbReference type="RefSeq" id="WP_233349823.1">
    <property type="nucleotide sequence ID" value="NZ_BMYV01000001.1"/>
</dbReference>
<comment type="subcellular location">
    <subcellularLocation>
        <location evidence="9">Cytoplasm</location>
    </subcellularLocation>
</comment>
<dbReference type="Pfam" id="PF00625">
    <property type="entry name" value="Guanylate_kin"/>
    <property type="match status" value="1"/>
</dbReference>
<dbReference type="GO" id="GO:0005829">
    <property type="term" value="C:cytosol"/>
    <property type="evidence" value="ECO:0007669"/>
    <property type="project" value="TreeGrafter"/>
</dbReference>
<dbReference type="PANTHER" id="PTHR23117">
    <property type="entry name" value="GUANYLATE KINASE-RELATED"/>
    <property type="match status" value="1"/>
</dbReference>
<keyword evidence="9" id="KW-0963">Cytoplasm</keyword>
<dbReference type="AlphaFoldDB" id="A0A918NEA3"/>
<comment type="function">
    <text evidence="9">Essential for recycling GMP and indirectly, cGMP.</text>
</comment>
<dbReference type="InterPro" id="IPR020590">
    <property type="entry name" value="Guanylate_kinase_CS"/>
</dbReference>
<comment type="catalytic activity">
    <reaction evidence="9">
        <text>GMP + ATP = GDP + ADP</text>
        <dbReference type="Rhea" id="RHEA:20780"/>
        <dbReference type="ChEBI" id="CHEBI:30616"/>
        <dbReference type="ChEBI" id="CHEBI:58115"/>
        <dbReference type="ChEBI" id="CHEBI:58189"/>
        <dbReference type="ChEBI" id="CHEBI:456216"/>
        <dbReference type="EC" id="2.7.4.8"/>
    </reaction>
</comment>
<feature type="binding site" evidence="9">
    <location>
        <begin position="20"/>
        <end position="27"/>
    </location>
    <ligand>
        <name>ATP</name>
        <dbReference type="ChEBI" id="CHEBI:30616"/>
    </ligand>
</feature>
<evidence type="ECO:0000256" key="4">
    <source>
        <dbReference type="ARBA" id="ARBA00022679"/>
    </source>
</evidence>
<evidence type="ECO:0000256" key="3">
    <source>
        <dbReference type="ARBA" id="ARBA00016296"/>
    </source>
</evidence>
<dbReference type="InterPro" id="IPR027417">
    <property type="entry name" value="P-loop_NTPase"/>
</dbReference>
<dbReference type="Proteomes" id="UP000600865">
    <property type="component" value="Unassembled WGS sequence"/>
</dbReference>
<evidence type="ECO:0000259" key="10">
    <source>
        <dbReference type="PROSITE" id="PS50052"/>
    </source>
</evidence>
<evidence type="ECO:0000256" key="9">
    <source>
        <dbReference type="HAMAP-Rule" id="MF_00328"/>
    </source>
</evidence>
<evidence type="ECO:0000256" key="5">
    <source>
        <dbReference type="ARBA" id="ARBA00022741"/>
    </source>
</evidence>
<evidence type="ECO:0000256" key="8">
    <source>
        <dbReference type="ARBA" id="ARBA00030128"/>
    </source>
</evidence>
<comment type="caution">
    <text evidence="11">The sequence shown here is derived from an EMBL/GenBank/DDBJ whole genome shotgun (WGS) entry which is preliminary data.</text>
</comment>
<dbReference type="GO" id="GO:0005524">
    <property type="term" value="F:ATP binding"/>
    <property type="evidence" value="ECO:0007669"/>
    <property type="project" value="UniProtKB-UniRule"/>
</dbReference>
<keyword evidence="4 9" id="KW-0808">Transferase</keyword>
<evidence type="ECO:0000256" key="1">
    <source>
        <dbReference type="ARBA" id="ARBA00005790"/>
    </source>
</evidence>
<name>A0A918NEA3_9PROT</name>
<dbReference type="EMBL" id="BMYV01000001">
    <property type="protein sequence ID" value="GGX61659.1"/>
    <property type="molecule type" value="Genomic_DNA"/>
</dbReference>
<reference evidence="11 12" key="1">
    <citation type="journal article" date="2014" name="Int. J. Syst. Evol. Microbiol.">
        <title>Complete genome sequence of Corynebacterium casei LMG S-19264T (=DSM 44701T), isolated from a smear-ripened cheese.</title>
        <authorList>
            <consortium name="US DOE Joint Genome Institute (JGI-PGF)"/>
            <person name="Walter F."/>
            <person name="Albersmeier A."/>
            <person name="Kalinowski J."/>
            <person name="Ruckert C."/>
        </authorList>
    </citation>
    <scope>NUCLEOTIDE SEQUENCE [LARGE SCALE GENOMIC DNA]</scope>
    <source>
        <strain evidence="11 12">KCTC 23968</strain>
    </source>
</reference>
<dbReference type="NCBIfam" id="TIGR03263">
    <property type="entry name" value="guanyl_kin"/>
    <property type="match status" value="1"/>
</dbReference>
<dbReference type="Gene3D" id="3.30.63.10">
    <property type="entry name" value="Guanylate Kinase phosphate binding domain"/>
    <property type="match status" value="1"/>
</dbReference>
<dbReference type="HAMAP" id="MF_00328">
    <property type="entry name" value="Guanylate_kinase"/>
    <property type="match status" value="1"/>
</dbReference>
<dbReference type="InterPro" id="IPR008145">
    <property type="entry name" value="GK/Ca_channel_bsu"/>
</dbReference>
<dbReference type="PROSITE" id="PS50052">
    <property type="entry name" value="GUANYLATE_KINASE_2"/>
    <property type="match status" value="1"/>
</dbReference>
<accession>A0A918NEA3</accession>
<proteinExistence type="inferred from homology"/>
<dbReference type="EC" id="2.7.4.8" evidence="2 9"/>
<keyword evidence="5 9" id="KW-0547">Nucleotide-binding</keyword>
<dbReference type="GO" id="GO:0004385">
    <property type="term" value="F:GMP kinase activity"/>
    <property type="evidence" value="ECO:0007669"/>
    <property type="project" value="UniProtKB-UniRule"/>
</dbReference>
<evidence type="ECO:0000256" key="7">
    <source>
        <dbReference type="ARBA" id="ARBA00022840"/>
    </source>
</evidence>
<dbReference type="PANTHER" id="PTHR23117:SF13">
    <property type="entry name" value="GUANYLATE KINASE"/>
    <property type="match status" value="1"/>
</dbReference>
<sequence>MSNLDELKNDRRGLMVVLSSPSGAGKTTLTRRLLADNPNMAMSVSATTRSPRSGERDGIDYFFVTKERFAELETQGEFLEHAKVFDNFYATPRGPVEEALSRAQDVVFDIDWQGAQQLTQAAADDLVKIFILPPNMRELEQRLRTRAQDSDAVIAKRMSKSENEISHWAEYDYVIVNEDVETALAELQTIVAAERMRRRRQMWLGGFVKTLVNGG</sequence>
<evidence type="ECO:0000313" key="11">
    <source>
        <dbReference type="EMBL" id="GGX61659.1"/>
    </source>
</evidence>
<dbReference type="InterPro" id="IPR017665">
    <property type="entry name" value="Guanylate_kinase"/>
</dbReference>
<gene>
    <name evidence="9 11" type="primary">gmk</name>
    <name evidence="11" type="ORF">GCM10011309_09510</name>
</gene>
<dbReference type="FunFam" id="3.30.63.10:FF:000002">
    <property type="entry name" value="Guanylate kinase 1"/>
    <property type="match status" value="1"/>
</dbReference>
<dbReference type="InterPro" id="IPR008144">
    <property type="entry name" value="Guanylate_kin-like_dom"/>
</dbReference>
<evidence type="ECO:0000313" key="12">
    <source>
        <dbReference type="Proteomes" id="UP000600865"/>
    </source>
</evidence>
<feature type="domain" description="Guanylate kinase-like" evidence="10">
    <location>
        <begin position="13"/>
        <end position="192"/>
    </location>
</feature>
<dbReference type="PROSITE" id="PS00856">
    <property type="entry name" value="GUANYLATE_KINASE_1"/>
    <property type="match status" value="1"/>
</dbReference>
<dbReference type="SUPFAM" id="SSF52540">
    <property type="entry name" value="P-loop containing nucleoside triphosphate hydrolases"/>
    <property type="match status" value="1"/>
</dbReference>
<keyword evidence="6 9" id="KW-0418">Kinase</keyword>
<organism evidence="11 12">
    <name type="scientific">Litorimonas cladophorae</name>
    <dbReference type="NCBI Taxonomy" id="1220491"/>
    <lineage>
        <taxon>Bacteria</taxon>
        <taxon>Pseudomonadati</taxon>
        <taxon>Pseudomonadota</taxon>
        <taxon>Alphaproteobacteria</taxon>
        <taxon>Maricaulales</taxon>
        <taxon>Robiginitomaculaceae</taxon>
    </lineage>
</organism>